<dbReference type="Proteomes" id="UP000249065">
    <property type="component" value="Unassembled WGS sequence"/>
</dbReference>
<evidence type="ECO:0000313" key="2">
    <source>
        <dbReference type="EMBL" id="RAI58285.1"/>
    </source>
</evidence>
<evidence type="ECO:0000259" key="1">
    <source>
        <dbReference type="PROSITE" id="PS50911"/>
    </source>
</evidence>
<dbReference type="InterPro" id="IPR007921">
    <property type="entry name" value="CHAP_dom"/>
</dbReference>
<feature type="domain" description="Peptidase C51" evidence="1">
    <location>
        <begin position="7"/>
        <end position="131"/>
    </location>
</feature>
<gene>
    <name evidence="2" type="ORF">DOO78_14825</name>
</gene>
<dbReference type="OrthoDB" id="7279151at2"/>
<dbReference type="RefSeq" id="WP_111470626.1">
    <property type="nucleotide sequence ID" value="NZ_QLIX01000010.1"/>
</dbReference>
<dbReference type="Gene3D" id="3.90.1720.10">
    <property type="entry name" value="endopeptidase domain like (from Nostoc punctiforme)"/>
    <property type="match status" value="1"/>
</dbReference>
<dbReference type="PROSITE" id="PS51257">
    <property type="entry name" value="PROKAR_LIPOPROTEIN"/>
    <property type="match status" value="1"/>
</dbReference>
<keyword evidence="3" id="KW-1185">Reference proteome</keyword>
<dbReference type="PROSITE" id="PS50911">
    <property type="entry name" value="CHAP"/>
    <property type="match status" value="1"/>
</dbReference>
<name>A0A327M742_9PROT</name>
<reference evidence="3" key="1">
    <citation type="submission" date="2018-06" db="EMBL/GenBank/DDBJ databases">
        <authorList>
            <person name="Khan S.A."/>
        </authorList>
    </citation>
    <scope>NUCLEOTIDE SEQUENCE [LARGE SCALE GENOMIC DNA]</scope>
    <source>
        <strain evidence="3">DB-1506</strain>
    </source>
</reference>
<dbReference type="Pfam" id="PF05257">
    <property type="entry name" value="CHAP"/>
    <property type="match status" value="1"/>
</dbReference>
<sequence length="154" mass="16729">MRRLIVMAPLLLLGCGTGRGPLPEGGAGGLSCVPYARARSGLALRGDAWTWWAAAEGQYRRDQRPRPGSVLVLMRTSRLPQGHVAVVSRLVSAREIRVDHANWASGRAKGREARDQPVLDFSPGNDWSLVRVWYPPAGGYGASQWPAYGFIHAG</sequence>
<comment type="caution">
    <text evidence="2">The sequence shown here is derived from an EMBL/GenBank/DDBJ whole genome shotgun (WGS) entry which is preliminary data.</text>
</comment>
<dbReference type="InterPro" id="IPR038765">
    <property type="entry name" value="Papain-like_cys_pep_sf"/>
</dbReference>
<dbReference type="SUPFAM" id="SSF54001">
    <property type="entry name" value="Cysteine proteinases"/>
    <property type="match status" value="1"/>
</dbReference>
<accession>A0A327M742</accession>
<proteinExistence type="predicted"/>
<dbReference type="AlphaFoldDB" id="A0A327M742"/>
<dbReference type="EMBL" id="QLIX01000010">
    <property type="protein sequence ID" value="RAI58285.1"/>
    <property type="molecule type" value="Genomic_DNA"/>
</dbReference>
<evidence type="ECO:0000313" key="3">
    <source>
        <dbReference type="Proteomes" id="UP000249065"/>
    </source>
</evidence>
<protein>
    <submittedName>
        <fullName evidence="2">CHAP domain-containing protein</fullName>
    </submittedName>
</protein>
<organism evidence="2 3">
    <name type="scientific">Roseicella frigidaeris</name>
    <dbReference type="NCBI Taxonomy" id="2230885"/>
    <lineage>
        <taxon>Bacteria</taxon>
        <taxon>Pseudomonadati</taxon>
        <taxon>Pseudomonadota</taxon>
        <taxon>Alphaproteobacteria</taxon>
        <taxon>Acetobacterales</taxon>
        <taxon>Roseomonadaceae</taxon>
        <taxon>Roseicella</taxon>
    </lineage>
</organism>